<feature type="repeat" description="ANK" evidence="3">
    <location>
        <begin position="765"/>
        <end position="797"/>
    </location>
</feature>
<dbReference type="Pfam" id="PF00023">
    <property type="entry name" value="Ank"/>
    <property type="match status" value="1"/>
</dbReference>
<feature type="repeat" description="ANK" evidence="3">
    <location>
        <begin position="1049"/>
        <end position="1081"/>
    </location>
</feature>
<organism evidence="5 6">
    <name type="scientific">Hyaloscypha bicolor E</name>
    <dbReference type="NCBI Taxonomy" id="1095630"/>
    <lineage>
        <taxon>Eukaryota</taxon>
        <taxon>Fungi</taxon>
        <taxon>Dikarya</taxon>
        <taxon>Ascomycota</taxon>
        <taxon>Pezizomycotina</taxon>
        <taxon>Leotiomycetes</taxon>
        <taxon>Helotiales</taxon>
        <taxon>Hyaloscyphaceae</taxon>
        <taxon>Hyaloscypha</taxon>
        <taxon>Hyaloscypha bicolor</taxon>
    </lineage>
</organism>
<dbReference type="STRING" id="1095630.A0A2J6TL83"/>
<dbReference type="PANTHER" id="PTHR24123:SF33">
    <property type="entry name" value="PROTEIN HOS4"/>
    <property type="match status" value="1"/>
</dbReference>
<dbReference type="PROSITE" id="PS50088">
    <property type="entry name" value="ANK_REPEAT"/>
    <property type="match status" value="4"/>
</dbReference>
<keyword evidence="2 3" id="KW-0040">ANK repeat</keyword>
<dbReference type="Proteomes" id="UP000235371">
    <property type="component" value="Unassembled WGS sequence"/>
</dbReference>
<keyword evidence="1" id="KW-0677">Repeat</keyword>
<dbReference type="EMBL" id="KZ613779">
    <property type="protein sequence ID" value="PMD63774.1"/>
    <property type="molecule type" value="Genomic_DNA"/>
</dbReference>
<gene>
    <name evidence="5" type="ORF">K444DRAFT_584118</name>
</gene>
<proteinExistence type="predicted"/>
<protein>
    <submittedName>
        <fullName evidence="5">Ankyrin</fullName>
    </submittedName>
</protein>
<feature type="repeat" description="ANK" evidence="3">
    <location>
        <begin position="1084"/>
        <end position="1116"/>
    </location>
</feature>
<dbReference type="SMART" id="SM00248">
    <property type="entry name" value="ANK"/>
    <property type="match status" value="11"/>
</dbReference>
<sequence length="1223" mass="134259">MDSQTRRIPPNEWEIWKATILDLTRQKANTRKKVMAIMKDKYGFNASISQYESQLRAWGFRKNLSPDEWANAFEIVDKLKSQHKDTRILISGEPVDTARIQKSRRLYNKEKHKNPNRTMQGRSAGLQNSSIEIRGIDGNWTPYANPDNVVNHAQNQARNGFASPIASVVGNATTKTGLSVKQGPHGQVYDNVDVFSMGTPLPSDLSHISGSQDLNERVIGEEPWPMLFDVPQLSPSMVISQQLPQHEPPMFVDIAFESPSWDLTNWAKSPSPLFSPVPPEFYTRVRDNLEALPFKQLMKDLGLLGNNPMNRSLNFDSTRFSAIQSPVTLFQADIISSMSENDANQRDERSSDATYLWSFLRSLLPNVVLQGGCDSGESLMTEDEMLQTNLIPILLCSTADGFAALEDIPIHSVLKYLRRCVDIDLLLKASHSHIGKALAENLFRAAIEAKDMGALKCLLAIPSIDINSIVCIVNGRKYTPVERAASLQDLGIVQIFLDAGADVKKTCDLNPLDRGILGKLINSIGWNVRVPPDVIEIGKVLLRAGAKLHLDIVRRALQAHNWPGLAYALVSSVSDSDHSELIRGGFLSLIAVHLDDWQATQATKNIIMACERIKCQTCRTDYKGKLDWALIQGAKRGHLELVRLLLLHSKTPHRALSGAIRSGRSEVIDAILTLKPDINAPAHSIDDEEWKSQGRESFGTTTTSYAEAIEAGNEKLALEMEGKGALELLSEGRRFEPAITAASRIGDIVYVRKLLKCCPSPTPSHMSSAVLYAVQKDHEEIFRALLAAGADVNSPSNPMPSPPDPLFAAVLRRNSGMVSAILSADVSDQYQWRLYRYKGVESTILGEAVKWGDRVIIQDLLSAFPSATFKYRGLCPVLDEGDMAGFEFLLGCGVTSISALTSCLEIGLSRGDAELVQKLVERGADPSDPYVFATCVDKYPAMLPLLCEHIFSRKSHHVVPGFGTDALKAAIRRGQAGLAAVKLLLGTGLVDAKSFSSDLYVQDETPLGLAIKLSRKGHHADFEVIRKLLDYGCDPNSTVTHVTHTKPNIRQTALLEAIDTGSTDLVRLLIDSGARVNLEANLGLKRTPLQKAVEVDSLEIVTLLLEVGADVNARPAERGGATAFQLAAIRGNRIIAAKLLDYGANLHAPPAPINGRGPLEGAAENGRVQMIFFLWEVNKGWFDIEVCRRAMELAEGNGFMACRGAIAELSQKRVATLPALDQY</sequence>
<dbReference type="InParanoid" id="A0A2J6TL83"/>
<evidence type="ECO:0000259" key="4">
    <source>
        <dbReference type="Pfam" id="PF14420"/>
    </source>
</evidence>
<dbReference type="GeneID" id="36585927"/>
<feature type="repeat" description="ANK" evidence="3">
    <location>
        <begin position="1119"/>
        <end position="1151"/>
    </location>
</feature>
<dbReference type="PANTHER" id="PTHR24123">
    <property type="entry name" value="ANKYRIN REPEAT-CONTAINING"/>
    <property type="match status" value="1"/>
</dbReference>
<dbReference type="RefSeq" id="XP_024740678.1">
    <property type="nucleotide sequence ID" value="XM_024877850.1"/>
</dbReference>
<keyword evidence="6" id="KW-1185">Reference proteome</keyword>
<dbReference type="Pfam" id="PF12796">
    <property type="entry name" value="Ank_2"/>
    <property type="match status" value="1"/>
</dbReference>
<dbReference type="AlphaFoldDB" id="A0A2J6TL83"/>
<feature type="domain" description="Clr5" evidence="4">
    <location>
        <begin position="10"/>
        <end position="62"/>
    </location>
</feature>
<evidence type="ECO:0000256" key="3">
    <source>
        <dbReference type="PROSITE-ProRule" id="PRU00023"/>
    </source>
</evidence>
<evidence type="ECO:0000313" key="5">
    <source>
        <dbReference type="EMBL" id="PMD63774.1"/>
    </source>
</evidence>
<accession>A0A2J6TL83</accession>
<evidence type="ECO:0000256" key="1">
    <source>
        <dbReference type="ARBA" id="ARBA00022737"/>
    </source>
</evidence>
<dbReference type="InterPro" id="IPR051165">
    <property type="entry name" value="Multifunctional_ANK_Repeat"/>
</dbReference>
<evidence type="ECO:0000313" key="6">
    <source>
        <dbReference type="Proteomes" id="UP000235371"/>
    </source>
</evidence>
<reference evidence="5 6" key="1">
    <citation type="submission" date="2016-04" db="EMBL/GenBank/DDBJ databases">
        <title>A degradative enzymes factory behind the ericoid mycorrhizal symbiosis.</title>
        <authorList>
            <consortium name="DOE Joint Genome Institute"/>
            <person name="Martino E."/>
            <person name="Morin E."/>
            <person name="Grelet G."/>
            <person name="Kuo A."/>
            <person name="Kohler A."/>
            <person name="Daghino S."/>
            <person name="Barry K."/>
            <person name="Choi C."/>
            <person name="Cichocki N."/>
            <person name="Clum A."/>
            <person name="Copeland A."/>
            <person name="Hainaut M."/>
            <person name="Haridas S."/>
            <person name="Labutti K."/>
            <person name="Lindquist E."/>
            <person name="Lipzen A."/>
            <person name="Khouja H.-R."/>
            <person name="Murat C."/>
            <person name="Ohm R."/>
            <person name="Olson A."/>
            <person name="Spatafora J."/>
            <person name="Veneault-Fourrey C."/>
            <person name="Henrissat B."/>
            <person name="Grigoriev I."/>
            <person name="Martin F."/>
            <person name="Perotto S."/>
        </authorList>
    </citation>
    <scope>NUCLEOTIDE SEQUENCE [LARGE SCALE GENOMIC DNA]</scope>
    <source>
        <strain evidence="5 6">E</strain>
    </source>
</reference>
<dbReference type="OrthoDB" id="539213at2759"/>
<dbReference type="InterPro" id="IPR036770">
    <property type="entry name" value="Ankyrin_rpt-contain_sf"/>
</dbReference>
<dbReference type="PROSITE" id="PS50297">
    <property type="entry name" value="ANK_REP_REGION"/>
    <property type="match status" value="2"/>
</dbReference>
<dbReference type="Pfam" id="PF14420">
    <property type="entry name" value="Clr5"/>
    <property type="match status" value="1"/>
</dbReference>
<dbReference type="SUPFAM" id="SSF48403">
    <property type="entry name" value="Ankyrin repeat"/>
    <property type="match status" value="2"/>
</dbReference>
<evidence type="ECO:0000256" key="2">
    <source>
        <dbReference type="ARBA" id="ARBA00023043"/>
    </source>
</evidence>
<dbReference type="InterPro" id="IPR002110">
    <property type="entry name" value="Ankyrin_rpt"/>
</dbReference>
<name>A0A2J6TL83_9HELO</name>
<dbReference type="InterPro" id="IPR025676">
    <property type="entry name" value="Clr5_dom"/>
</dbReference>
<dbReference type="Gene3D" id="1.25.40.20">
    <property type="entry name" value="Ankyrin repeat-containing domain"/>
    <property type="match status" value="3"/>
</dbReference>